<comment type="caution">
    <text evidence="1">The sequence shown here is derived from an EMBL/GenBank/DDBJ whole genome shotgun (WGS) entry which is preliminary data.</text>
</comment>
<dbReference type="EMBL" id="BARV01001883">
    <property type="protein sequence ID" value="GAI01089.1"/>
    <property type="molecule type" value="Genomic_DNA"/>
</dbReference>
<evidence type="ECO:0000313" key="1">
    <source>
        <dbReference type="EMBL" id="GAI01089.1"/>
    </source>
</evidence>
<dbReference type="AlphaFoldDB" id="X1M3Z3"/>
<reference evidence="1" key="1">
    <citation type="journal article" date="2014" name="Front. Microbiol.">
        <title>High frequency of phylogenetically diverse reductive dehalogenase-homologous genes in deep subseafloor sedimentary metagenomes.</title>
        <authorList>
            <person name="Kawai M."/>
            <person name="Futagami T."/>
            <person name="Toyoda A."/>
            <person name="Takaki Y."/>
            <person name="Nishi S."/>
            <person name="Hori S."/>
            <person name="Arai W."/>
            <person name="Tsubouchi T."/>
            <person name="Morono Y."/>
            <person name="Uchiyama I."/>
            <person name="Ito T."/>
            <person name="Fujiyama A."/>
            <person name="Inagaki F."/>
            <person name="Takami H."/>
        </authorList>
    </citation>
    <scope>NUCLEOTIDE SEQUENCE</scope>
    <source>
        <strain evidence="1">Expedition CK06-06</strain>
    </source>
</reference>
<sequence length="38" mass="4265">DYVGGSDYEGGDRLWSIDSGGSWVTKTDSDMLFRCYPK</sequence>
<protein>
    <submittedName>
        <fullName evidence="1">Uncharacterized protein</fullName>
    </submittedName>
</protein>
<organism evidence="1">
    <name type="scientific">marine sediment metagenome</name>
    <dbReference type="NCBI Taxonomy" id="412755"/>
    <lineage>
        <taxon>unclassified sequences</taxon>
        <taxon>metagenomes</taxon>
        <taxon>ecological metagenomes</taxon>
    </lineage>
</organism>
<feature type="non-terminal residue" evidence="1">
    <location>
        <position position="1"/>
    </location>
</feature>
<gene>
    <name evidence="1" type="ORF">S06H3_05154</name>
</gene>
<proteinExistence type="predicted"/>
<name>X1M3Z3_9ZZZZ</name>
<accession>X1M3Z3</accession>